<evidence type="ECO:0000313" key="3">
    <source>
        <dbReference type="Proteomes" id="UP000468650"/>
    </source>
</evidence>
<sequence length="291" mass="33173">MKLSKLLFAVMALSLGYFAQAQDLIEFRNGDLIEGTVHEIGVHEVTYSETGDDLRITVDKSEIVRIDMENGRMYKFESDPLEFRTVPYQEQYSRGIKVGMFTPVMGSFRVEYEQNLRPGRSIMASANIIGLGLNPYESNQAGLGLNFGYKFMTSPSYYLERQKRAHRMMGSYLMLEAATSFYGVDEMVGYYDNNGFYQYQDVRTSNFAGALIVSYGKQYVFGERILLDYSIGAGYGFRTSSVSDDEFKNNQDVIDYVDDFDAFPSTTYNFLHFGNEVPIVIKARLSIGFMF</sequence>
<keyword evidence="3" id="KW-1185">Reference proteome</keyword>
<keyword evidence="1" id="KW-0732">Signal</keyword>
<reference evidence="2 3" key="1">
    <citation type="submission" date="2019-09" db="EMBL/GenBank/DDBJ databases">
        <title>Genomes of family Cryomorphaceae.</title>
        <authorList>
            <person name="Bowman J.P."/>
        </authorList>
    </citation>
    <scope>NUCLEOTIDE SEQUENCE [LARGE SCALE GENOMIC DNA]</scope>
    <source>
        <strain evidence="2 3">LMG 25704</strain>
    </source>
</reference>
<evidence type="ECO:0000256" key="1">
    <source>
        <dbReference type="SAM" id="SignalP"/>
    </source>
</evidence>
<dbReference type="AlphaFoldDB" id="A0A6N6RMT0"/>
<proteinExistence type="predicted"/>
<organism evidence="2 3">
    <name type="scientific">Phaeocystidibacter luteus</name>
    <dbReference type="NCBI Taxonomy" id="911197"/>
    <lineage>
        <taxon>Bacteria</taxon>
        <taxon>Pseudomonadati</taxon>
        <taxon>Bacteroidota</taxon>
        <taxon>Flavobacteriia</taxon>
        <taxon>Flavobacteriales</taxon>
        <taxon>Phaeocystidibacteraceae</taxon>
        <taxon>Phaeocystidibacter</taxon>
    </lineage>
</organism>
<evidence type="ECO:0000313" key="2">
    <source>
        <dbReference type="EMBL" id="KAB2814866.1"/>
    </source>
</evidence>
<comment type="caution">
    <text evidence="2">The sequence shown here is derived from an EMBL/GenBank/DDBJ whole genome shotgun (WGS) entry which is preliminary data.</text>
</comment>
<gene>
    <name evidence="2" type="ORF">F8C67_03705</name>
</gene>
<accession>A0A6N6RMT0</accession>
<dbReference type="EMBL" id="WBVO01000001">
    <property type="protein sequence ID" value="KAB2814866.1"/>
    <property type="molecule type" value="Genomic_DNA"/>
</dbReference>
<name>A0A6N6RMT0_9FLAO</name>
<protein>
    <submittedName>
        <fullName evidence="2">DUF3575 domain-containing protein</fullName>
    </submittedName>
</protein>
<feature type="signal peptide" evidence="1">
    <location>
        <begin position="1"/>
        <end position="21"/>
    </location>
</feature>
<dbReference type="OrthoDB" id="1427164at2"/>
<dbReference type="Proteomes" id="UP000468650">
    <property type="component" value="Unassembled WGS sequence"/>
</dbReference>
<feature type="chain" id="PRO_5026716756" evidence="1">
    <location>
        <begin position="22"/>
        <end position="291"/>
    </location>
</feature>
<dbReference type="RefSeq" id="WP_151666443.1">
    <property type="nucleotide sequence ID" value="NZ_WBVO01000001.1"/>
</dbReference>